<dbReference type="PANTHER" id="PTHR32089:SF112">
    <property type="entry name" value="LYSOZYME-LIKE PROTEIN-RELATED"/>
    <property type="match status" value="1"/>
</dbReference>
<evidence type="ECO:0000256" key="1">
    <source>
        <dbReference type="ARBA" id="ARBA00004651"/>
    </source>
</evidence>
<dbReference type="Proteomes" id="UP000184080">
    <property type="component" value="Unassembled WGS sequence"/>
</dbReference>
<dbReference type="GO" id="GO:0006935">
    <property type="term" value="P:chemotaxis"/>
    <property type="evidence" value="ECO:0007669"/>
    <property type="project" value="UniProtKB-KW"/>
</dbReference>
<dbReference type="SUPFAM" id="SSF58104">
    <property type="entry name" value="Methyl-accepting chemotaxis protein (MCP) signaling domain"/>
    <property type="match status" value="1"/>
</dbReference>
<evidence type="ECO:0000256" key="9">
    <source>
        <dbReference type="PROSITE-ProRule" id="PRU00284"/>
    </source>
</evidence>
<keyword evidence="10" id="KW-0175">Coiled coil</keyword>
<name>A0A1M6IDV8_9CLOT</name>
<evidence type="ECO:0000313" key="15">
    <source>
        <dbReference type="Proteomes" id="UP000184080"/>
    </source>
</evidence>
<feature type="transmembrane region" description="Helical" evidence="11">
    <location>
        <begin position="42"/>
        <end position="64"/>
    </location>
</feature>
<evidence type="ECO:0000256" key="10">
    <source>
        <dbReference type="SAM" id="Coils"/>
    </source>
</evidence>
<accession>A0A1M6IDV8</accession>
<dbReference type="EMBL" id="FQZO01000004">
    <property type="protein sequence ID" value="SHJ32632.1"/>
    <property type="molecule type" value="Genomic_DNA"/>
</dbReference>
<evidence type="ECO:0000259" key="12">
    <source>
        <dbReference type="PROSITE" id="PS50111"/>
    </source>
</evidence>
<evidence type="ECO:0000313" key="14">
    <source>
        <dbReference type="EMBL" id="SHJ32632.1"/>
    </source>
</evidence>
<dbReference type="GO" id="GO:0007165">
    <property type="term" value="P:signal transduction"/>
    <property type="evidence" value="ECO:0007669"/>
    <property type="project" value="UniProtKB-KW"/>
</dbReference>
<evidence type="ECO:0000256" key="5">
    <source>
        <dbReference type="ARBA" id="ARBA00022989"/>
    </source>
</evidence>
<dbReference type="PANTHER" id="PTHR32089">
    <property type="entry name" value="METHYL-ACCEPTING CHEMOTAXIS PROTEIN MCPB"/>
    <property type="match status" value="1"/>
</dbReference>
<keyword evidence="6 11" id="KW-0472">Membrane</keyword>
<comment type="subcellular location">
    <subcellularLocation>
        <location evidence="1">Cell membrane</location>
        <topology evidence="1">Multi-pass membrane protein</topology>
    </subcellularLocation>
</comment>
<dbReference type="CDD" id="cd06225">
    <property type="entry name" value="HAMP"/>
    <property type="match status" value="1"/>
</dbReference>
<evidence type="ECO:0000256" key="2">
    <source>
        <dbReference type="ARBA" id="ARBA00022475"/>
    </source>
</evidence>
<dbReference type="Gene3D" id="3.30.450.20">
    <property type="entry name" value="PAS domain"/>
    <property type="match status" value="1"/>
</dbReference>
<dbReference type="STRING" id="1121298.SAMN05444401_2769"/>
<feature type="domain" description="Methyl-accepting transducer" evidence="12">
    <location>
        <begin position="423"/>
        <end position="680"/>
    </location>
</feature>
<organism evidence="14 15">
    <name type="scientific">Clostridium amylolyticum</name>
    <dbReference type="NCBI Taxonomy" id="1121298"/>
    <lineage>
        <taxon>Bacteria</taxon>
        <taxon>Bacillati</taxon>
        <taxon>Bacillota</taxon>
        <taxon>Clostridia</taxon>
        <taxon>Eubacteriales</taxon>
        <taxon>Clostridiaceae</taxon>
        <taxon>Clostridium</taxon>
    </lineage>
</organism>
<dbReference type="SMART" id="SM00283">
    <property type="entry name" value="MA"/>
    <property type="match status" value="1"/>
</dbReference>
<dbReference type="InterPro" id="IPR033479">
    <property type="entry name" value="dCache_1"/>
</dbReference>
<keyword evidence="2" id="KW-1003">Cell membrane</keyword>
<evidence type="ECO:0000256" key="6">
    <source>
        <dbReference type="ARBA" id="ARBA00023136"/>
    </source>
</evidence>
<comment type="similarity">
    <text evidence="8">Belongs to the methyl-accepting chemotaxis (MCP) protein family.</text>
</comment>
<keyword evidence="5 11" id="KW-1133">Transmembrane helix</keyword>
<dbReference type="Gene3D" id="1.10.287.950">
    <property type="entry name" value="Methyl-accepting chemotaxis protein"/>
    <property type="match status" value="1"/>
</dbReference>
<keyword evidence="4 11" id="KW-0812">Transmembrane</keyword>
<dbReference type="CDD" id="cd12912">
    <property type="entry name" value="PDC2_MCP_like"/>
    <property type="match status" value="1"/>
</dbReference>
<evidence type="ECO:0000256" key="7">
    <source>
        <dbReference type="ARBA" id="ARBA00023224"/>
    </source>
</evidence>
<evidence type="ECO:0000256" key="4">
    <source>
        <dbReference type="ARBA" id="ARBA00022692"/>
    </source>
</evidence>
<dbReference type="Pfam" id="PF00672">
    <property type="entry name" value="HAMP"/>
    <property type="match status" value="1"/>
</dbReference>
<dbReference type="RefSeq" id="WP_073007738.1">
    <property type="nucleotide sequence ID" value="NZ_FQZO01000004.1"/>
</dbReference>
<keyword evidence="7 9" id="KW-0807">Transducer</keyword>
<keyword evidence="15" id="KW-1185">Reference proteome</keyword>
<evidence type="ECO:0000256" key="11">
    <source>
        <dbReference type="SAM" id="Phobius"/>
    </source>
</evidence>
<evidence type="ECO:0000256" key="8">
    <source>
        <dbReference type="ARBA" id="ARBA00029447"/>
    </source>
</evidence>
<sequence length="709" mass="78842">MRAKKKNTLKRQRDKGSIKLQEINKISIKKQLFTRNGLLRKLVVTFSLVILLSLTVLTVGNFIITKNTVTEDFKNLTNQILNQNKNYASVINETIEQTSMQIVANNELGEKISTVNKEDYSTAFLALDTNKMLVNLMGINNTKIIKNIYLHTFSGFSSSSDNNSFMHDQNDTWKKINESDWFKKAMEAEGRGLWVPKHESLINAGEKSVSYVRLLKSSVSLKPLAMIEINVDPTLLSKSVKDTNIGKNGEVYIVDKDGYIIASKNEEKSGEKFSANYLSDIEGKPSGSNTYVENGKNVYVVYTTMEETGWKFIAEVPSNEVYSSAKNITIISLIVMVVCIIISIFVSIFTTGQITKPIYDIIFITKKLSSGDFDVKTEKYSIAEMNLLSENFNNMVDKLKDALSKTRSLAQETYSSSDNLLALSQSMFEKSSDIVKSVEEISEGSTRQAEDTMNCAEVSNKLNNEINNTISRLREVDDSKEEALSALNDSDKVINGLSEASYQNSHSMEKVSSTVERLSEKTNNILEIISKINDITNQTNLLALNASIEAARAGEAGKGFSVVANEIRKLAEQSQEAAQDIKTIISDVNNSIKESLDISEGAKETFSKELDEVAKTIKTFVTLKNSIEMVSSSVEKAIRSIEVMAEDKNQLVEAIGSIAAVSQQNTAVTQEVNAVIQDEAEENKKINELSENLNLKAQELQEVISTFKF</sequence>
<dbReference type="GO" id="GO:0005886">
    <property type="term" value="C:plasma membrane"/>
    <property type="evidence" value="ECO:0007669"/>
    <property type="project" value="UniProtKB-SubCell"/>
</dbReference>
<dbReference type="AlphaFoldDB" id="A0A1M6IDV8"/>
<dbReference type="InterPro" id="IPR004089">
    <property type="entry name" value="MCPsignal_dom"/>
</dbReference>
<reference evidence="14 15" key="1">
    <citation type="submission" date="2016-11" db="EMBL/GenBank/DDBJ databases">
        <authorList>
            <person name="Jaros S."/>
            <person name="Januszkiewicz K."/>
            <person name="Wedrychowicz H."/>
        </authorList>
    </citation>
    <scope>NUCLEOTIDE SEQUENCE [LARGE SCALE GENOMIC DNA]</scope>
    <source>
        <strain evidence="14 15">DSM 21864</strain>
    </source>
</reference>
<protein>
    <submittedName>
        <fullName evidence="14">Methyl-accepting chemotaxis sensory transducer with Cache sensor</fullName>
    </submittedName>
</protein>
<evidence type="ECO:0000259" key="13">
    <source>
        <dbReference type="PROSITE" id="PS50885"/>
    </source>
</evidence>
<dbReference type="Pfam" id="PF02743">
    <property type="entry name" value="dCache_1"/>
    <property type="match status" value="1"/>
</dbReference>
<feature type="transmembrane region" description="Helical" evidence="11">
    <location>
        <begin position="328"/>
        <end position="349"/>
    </location>
</feature>
<dbReference type="Pfam" id="PF00015">
    <property type="entry name" value="MCPsignal"/>
    <property type="match status" value="1"/>
</dbReference>
<proteinExistence type="inferred from homology"/>
<dbReference type="SMART" id="SM00304">
    <property type="entry name" value="HAMP"/>
    <property type="match status" value="1"/>
</dbReference>
<keyword evidence="3" id="KW-0145">Chemotaxis</keyword>
<feature type="coiled-coil region" evidence="10">
    <location>
        <begin position="672"/>
        <end position="706"/>
    </location>
</feature>
<gene>
    <name evidence="14" type="ORF">SAMN05444401_2769</name>
</gene>
<dbReference type="Gene3D" id="6.10.340.10">
    <property type="match status" value="1"/>
</dbReference>
<dbReference type="PROSITE" id="PS50111">
    <property type="entry name" value="CHEMOTAXIS_TRANSDUC_2"/>
    <property type="match status" value="1"/>
</dbReference>
<feature type="domain" description="HAMP" evidence="13">
    <location>
        <begin position="352"/>
        <end position="404"/>
    </location>
</feature>
<dbReference type="OrthoDB" id="9760371at2"/>
<dbReference type="InterPro" id="IPR003660">
    <property type="entry name" value="HAMP_dom"/>
</dbReference>
<evidence type="ECO:0000256" key="3">
    <source>
        <dbReference type="ARBA" id="ARBA00022500"/>
    </source>
</evidence>
<dbReference type="PROSITE" id="PS50885">
    <property type="entry name" value="HAMP"/>
    <property type="match status" value="1"/>
</dbReference>